<evidence type="ECO:0000256" key="1">
    <source>
        <dbReference type="SAM" id="Phobius"/>
    </source>
</evidence>
<feature type="transmembrane region" description="Helical" evidence="1">
    <location>
        <begin position="93"/>
        <end position="112"/>
    </location>
</feature>
<feature type="transmembrane region" description="Helical" evidence="1">
    <location>
        <begin position="68"/>
        <end position="87"/>
    </location>
</feature>
<dbReference type="eggNOG" id="COG2431">
    <property type="taxonomic scope" value="Bacteria"/>
</dbReference>
<feature type="transmembrane region" description="Helical" evidence="1">
    <location>
        <begin position="119"/>
        <end position="139"/>
    </location>
</feature>
<keyword evidence="1" id="KW-0812">Transmembrane</keyword>
<dbReference type="PANTHER" id="PTHR35804:SF1">
    <property type="entry name" value="LYSINE EXPORTER LYSO"/>
    <property type="match status" value="1"/>
</dbReference>
<proteinExistence type="predicted"/>
<dbReference type="Proteomes" id="UP000007468">
    <property type="component" value="Chromosome"/>
</dbReference>
<evidence type="ECO:0000313" key="2">
    <source>
        <dbReference type="EMBL" id="EFE28054.1"/>
    </source>
</evidence>
<accession>D6GT69</accession>
<dbReference type="GO" id="GO:0015661">
    <property type="term" value="F:L-lysine efflux transmembrane transporter activity"/>
    <property type="evidence" value="ECO:0007669"/>
    <property type="project" value="InterPro"/>
</dbReference>
<dbReference type="EMBL" id="CP002390">
    <property type="protein sequence ID" value="EFE28054.1"/>
    <property type="molecule type" value="Genomic_DNA"/>
</dbReference>
<keyword evidence="1" id="KW-0472">Membrane</keyword>
<dbReference type="PANTHER" id="PTHR35804">
    <property type="entry name" value="LYSINE EXPORTER LYSO"/>
    <property type="match status" value="1"/>
</dbReference>
<dbReference type="GO" id="GO:0005886">
    <property type="term" value="C:plasma membrane"/>
    <property type="evidence" value="ECO:0007669"/>
    <property type="project" value="TreeGrafter"/>
</dbReference>
<feature type="transmembrane region" description="Helical" evidence="1">
    <location>
        <begin position="25"/>
        <end position="47"/>
    </location>
</feature>
<protein>
    <submittedName>
        <fullName evidence="2">Uncharacterized protein</fullName>
    </submittedName>
</protein>
<dbReference type="AlphaFoldDB" id="D6GT69"/>
<dbReference type="STRING" id="546269.HMPREF0389_01307"/>
<feature type="transmembrane region" description="Helical" evidence="1">
    <location>
        <begin position="173"/>
        <end position="196"/>
    </location>
</feature>
<gene>
    <name evidence="2" type="ordered locus">HMPREF0389_01307</name>
</gene>
<dbReference type="RefSeq" id="WP_014263138.1">
    <property type="nucleotide sequence ID" value="NC_016630.1"/>
</dbReference>
<dbReference type="PATRIC" id="fig|546269.5.peg.1693"/>
<dbReference type="Pfam" id="PF03956">
    <property type="entry name" value="Lys_export"/>
    <property type="match status" value="1"/>
</dbReference>
<keyword evidence="1" id="KW-1133">Transmembrane helix</keyword>
<name>D6GT69_FILAD</name>
<dbReference type="KEGG" id="faa:HMPREF0389_01307"/>
<organism evidence="2 3">
    <name type="scientific">Filifactor alocis (strain ATCC 35896 / CCUG 47790 / D40 B5)</name>
    <name type="common">Fusobacterium alocis</name>
    <dbReference type="NCBI Taxonomy" id="546269"/>
    <lineage>
        <taxon>Bacteria</taxon>
        <taxon>Bacillati</taxon>
        <taxon>Bacillota</taxon>
        <taxon>Clostridia</taxon>
        <taxon>Peptostreptococcales</taxon>
        <taxon>Filifactoraceae</taxon>
        <taxon>Filifactor</taxon>
    </lineage>
</organism>
<dbReference type="OrthoDB" id="371078at2"/>
<evidence type="ECO:0000313" key="3">
    <source>
        <dbReference type="Proteomes" id="UP000007468"/>
    </source>
</evidence>
<reference evidence="3" key="1">
    <citation type="submission" date="2010-12" db="EMBL/GenBank/DDBJ databases">
        <title>The genome sequence of Filifactor alocis strain ATCC 35896.</title>
        <authorList>
            <consortium name="The Broad Institute Genome Sequencing Platform"/>
            <person name="Ward D."/>
            <person name="Earl A."/>
            <person name="Feldgarden M."/>
            <person name="Young S.K."/>
            <person name="Gargeya S."/>
            <person name="Zeng Q."/>
            <person name="Alvarado L."/>
            <person name="Berlin A."/>
            <person name="Bochicchio J."/>
            <person name="Chapman S.B."/>
            <person name="Chen Z."/>
            <person name="Freedman E."/>
            <person name="Gellesch M."/>
            <person name="Goldberg J."/>
            <person name="Griggs A."/>
            <person name="Gujja S."/>
            <person name="Heilman E."/>
            <person name="Heiman D."/>
            <person name="Howarth C."/>
            <person name="Mehta T."/>
            <person name="Neiman D."/>
            <person name="Pearson M."/>
            <person name="Roberts A."/>
            <person name="Saif S."/>
            <person name="Shea T."/>
            <person name="Shenoy N."/>
            <person name="Sisk P."/>
            <person name="Stolte C."/>
            <person name="Sykes S."/>
            <person name="White J."/>
            <person name="Yandava C."/>
            <person name="Izard J."/>
            <person name="Blanton J.M."/>
            <person name="Baranova O.V."/>
            <person name="Tanner A.C."/>
            <person name="Dewhirst F.E."/>
            <person name="Haas B."/>
            <person name="Nusbaum C."/>
            <person name="Birren B."/>
        </authorList>
    </citation>
    <scope>NUCLEOTIDE SEQUENCE [LARGE SCALE GENOMIC DNA]</scope>
    <source>
        <strain evidence="3">ATCC 35896 / CCUG 47790 / D40 B5</strain>
    </source>
</reference>
<sequence>MTLVIVMSVIAGILCGKFIVVQEISYISTLLDVGLCLLMFFVGIDIGKNKDVMSQIKSIGVKAISTPLMVASGSLVGAVVCGKFLGYGAKDSSLIGAGMAWYSLSAIMITPYSKELSVLAFLTNVCREVFAIVFIPLIAKYIGHEEAIAPSGATAMDTTLPIISKATDARTAIIAFITGFILTLSVPVLVTLLLSLA</sequence>
<keyword evidence="3" id="KW-1185">Reference proteome</keyword>
<dbReference type="InterPro" id="IPR005642">
    <property type="entry name" value="LysO"/>
</dbReference>